<feature type="domain" description="O-antigen ligase-related" evidence="6">
    <location>
        <begin position="195"/>
        <end position="345"/>
    </location>
</feature>
<evidence type="ECO:0000256" key="5">
    <source>
        <dbReference type="SAM" id="Phobius"/>
    </source>
</evidence>
<keyword evidence="8" id="KW-1185">Reference proteome</keyword>
<evidence type="ECO:0000256" key="2">
    <source>
        <dbReference type="ARBA" id="ARBA00022692"/>
    </source>
</evidence>
<feature type="transmembrane region" description="Helical" evidence="5">
    <location>
        <begin position="334"/>
        <end position="354"/>
    </location>
</feature>
<dbReference type="STRING" id="518766.Rmar_0892"/>
<feature type="transmembrane region" description="Helical" evidence="5">
    <location>
        <begin position="124"/>
        <end position="146"/>
    </location>
</feature>
<keyword evidence="4 5" id="KW-0472">Membrane</keyword>
<reference evidence="7 8" key="1">
    <citation type="journal article" date="2009" name="Stand. Genomic Sci.">
        <title>Complete genome sequence of Rhodothermus marinus type strain (R-10).</title>
        <authorList>
            <person name="Nolan M."/>
            <person name="Tindall B.J."/>
            <person name="Pomrenke H."/>
            <person name="Lapidus A."/>
            <person name="Copeland A."/>
            <person name="Glavina Del Rio T."/>
            <person name="Lucas S."/>
            <person name="Chen F."/>
            <person name="Tice H."/>
            <person name="Cheng J.F."/>
            <person name="Saunders E."/>
            <person name="Han C."/>
            <person name="Bruce D."/>
            <person name="Goodwin L."/>
            <person name="Chain P."/>
            <person name="Pitluck S."/>
            <person name="Ovchinikova G."/>
            <person name="Pati A."/>
            <person name="Ivanova N."/>
            <person name="Mavromatis K."/>
            <person name="Chen A."/>
            <person name="Palaniappan K."/>
            <person name="Land M."/>
            <person name="Hauser L."/>
            <person name="Chang Y.J."/>
            <person name="Jeffries C.D."/>
            <person name="Brettin T."/>
            <person name="Goker M."/>
            <person name="Bristow J."/>
            <person name="Eisen J.A."/>
            <person name="Markowitz V."/>
            <person name="Hugenholtz P."/>
            <person name="Kyrpides N.C."/>
            <person name="Klenk H.P."/>
            <person name="Detter J.C."/>
        </authorList>
    </citation>
    <scope>NUCLEOTIDE SEQUENCE [LARGE SCALE GENOMIC DNA]</scope>
    <source>
        <strain evidence="8">ATCC 43812 / DSM 4252 / R-10</strain>
    </source>
</reference>
<evidence type="ECO:0000259" key="6">
    <source>
        <dbReference type="Pfam" id="PF04932"/>
    </source>
</evidence>
<dbReference type="KEGG" id="rmr:Rmar_0892"/>
<dbReference type="PANTHER" id="PTHR37422">
    <property type="entry name" value="TEICHURONIC ACID BIOSYNTHESIS PROTEIN TUAE"/>
    <property type="match status" value="1"/>
</dbReference>
<dbReference type="PANTHER" id="PTHR37422:SF17">
    <property type="entry name" value="O-ANTIGEN LIGASE"/>
    <property type="match status" value="1"/>
</dbReference>
<feature type="transmembrane region" description="Helical" evidence="5">
    <location>
        <begin position="193"/>
        <end position="226"/>
    </location>
</feature>
<dbReference type="Proteomes" id="UP000002221">
    <property type="component" value="Chromosome"/>
</dbReference>
<dbReference type="eggNOG" id="COG3307">
    <property type="taxonomic scope" value="Bacteria"/>
</dbReference>
<proteinExistence type="predicted"/>
<dbReference type="RefSeq" id="WP_012843399.1">
    <property type="nucleotide sequence ID" value="NC_013501.1"/>
</dbReference>
<dbReference type="EMBL" id="CP001807">
    <property type="protein sequence ID" value="ACY47787.1"/>
    <property type="molecule type" value="Genomic_DNA"/>
</dbReference>
<keyword evidence="3 5" id="KW-1133">Transmembrane helix</keyword>
<feature type="transmembrane region" description="Helical" evidence="5">
    <location>
        <begin position="238"/>
        <end position="257"/>
    </location>
</feature>
<feature type="transmembrane region" description="Helical" evidence="5">
    <location>
        <begin position="77"/>
        <end position="93"/>
    </location>
</feature>
<comment type="subcellular location">
    <subcellularLocation>
        <location evidence="1">Membrane</location>
        <topology evidence="1">Multi-pass membrane protein</topology>
    </subcellularLocation>
</comment>
<feature type="transmembrane region" description="Helical" evidence="5">
    <location>
        <begin position="45"/>
        <end position="65"/>
    </location>
</feature>
<dbReference type="GO" id="GO:0016020">
    <property type="term" value="C:membrane"/>
    <property type="evidence" value="ECO:0007669"/>
    <property type="project" value="UniProtKB-SubCell"/>
</dbReference>
<organism evidence="7 8">
    <name type="scientific">Rhodothermus marinus (strain ATCC 43812 / DSM 4252 / R-10)</name>
    <name type="common">Rhodothermus obamensis</name>
    <dbReference type="NCBI Taxonomy" id="518766"/>
    <lineage>
        <taxon>Bacteria</taxon>
        <taxon>Pseudomonadati</taxon>
        <taxon>Rhodothermota</taxon>
        <taxon>Rhodothermia</taxon>
        <taxon>Rhodothermales</taxon>
        <taxon>Rhodothermaceae</taxon>
        <taxon>Rhodothermus</taxon>
    </lineage>
</organism>
<dbReference type="InterPro" id="IPR007016">
    <property type="entry name" value="O-antigen_ligase-rel_domated"/>
</dbReference>
<protein>
    <submittedName>
        <fullName evidence="7">O-antigen polymerase</fullName>
    </submittedName>
</protein>
<evidence type="ECO:0000256" key="4">
    <source>
        <dbReference type="ARBA" id="ARBA00023136"/>
    </source>
</evidence>
<feature type="transmembrane region" description="Helical" evidence="5">
    <location>
        <begin position="99"/>
        <end position="117"/>
    </location>
</feature>
<accession>D0MH02</accession>
<dbReference type="AlphaFoldDB" id="D0MH02"/>
<dbReference type="InterPro" id="IPR051533">
    <property type="entry name" value="WaaL-like"/>
</dbReference>
<dbReference type="Pfam" id="PF04932">
    <property type="entry name" value="Wzy_C"/>
    <property type="match status" value="1"/>
</dbReference>
<gene>
    <name evidence="7" type="ordered locus">Rmar_0892</name>
</gene>
<evidence type="ECO:0000256" key="1">
    <source>
        <dbReference type="ARBA" id="ARBA00004141"/>
    </source>
</evidence>
<evidence type="ECO:0000313" key="7">
    <source>
        <dbReference type="EMBL" id="ACY47787.1"/>
    </source>
</evidence>
<evidence type="ECO:0000313" key="8">
    <source>
        <dbReference type="Proteomes" id="UP000002221"/>
    </source>
</evidence>
<sequence length="428" mass="49011">MKRTRKFELGWHAVSFILLTGVLVSFTHADTSNIADSNIAEGLSVNRMTLAIAFSPVVLLVFHLIKTINIFLKRGKILLLLLVWVMMSSIWSANSQITILRGFVICLGTLYGMLLYIRYGFDDILKVMGVSFGIILISSLLAVMLFPNWSIMEYPHQGAWKGILFHKNALGRYSALSFVVFWSLYRRYLSKQWLFFVLISLLAIVGSKSATSLILVVCIFFMLKFLEFFGTRTASSRLILGANIIAVMYMLFVFVWLKNEYLHHFVENFLKVLGKDPTLTGRLVIWRLLINMGVDKIWTGYGFGAFWQGYQGPSAVIWQLAGPWPNAHNGYLEILLSIGIFGFIMSIVLLFELLYWGMRMYYRNPLCYKNLFLCGCGIYFVLSNLSGSFFLSSGVTTGIFYWILFVFNYLVVKDLRRGEKWVKMATKP</sequence>
<evidence type="ECO:0000256" key="3">
    <source>
        <dbReference type="ARBA" id="ARBA00022989"/>
    </source>
</evidence>
<dbReference type="HOGENOM" id="CLU_039809_2_0_10"/>
<feature type="transmembrane region" description="Helical" evidence="5">
    <location>
        <begin position="366"/>
        <end position="382"/>
    </location>
</feature>
<dbReference type="OrthoDB" id="4391260at2"/>
<name>D0MH02_RHOM4</name>
<feature type="transmembrane region" description="Helical" evidence="5">
    <location>
        <begin position="388"/>
        <end position="411"/>
    </location>
</feature>
<keyword evidence="2 5" id="KW-0812">Transmembrane</keyword>